<accession>A0ABQ6MBQ8</accession>
<feature type="compositionally biased region" description="Low complexity" evidence="5">
    <location>
        <begin position="1"/>
        <end position="14"/>
    </location>
</feature>
<feature type="compositionally biased region" description="Acidic residues" evidence="5">
    <location>
        <begin position="197"/>
        <end position="217"/>
    </location>
</feature>
<keyword evidence="2 4" id="KW-0863">Zinc-finger</keyword>
<dbReference type="SUPFAM" id="SSF57850">
    <property type="entry name" value="RING/U-box"/>
    <property type="match status" value="1"/>
</dbReference>
<evidence type="ECO:0000256" key="5">
    <source>
        <dbReference type="SAM" id="MobiDB-lite"/>
    </source>
</evidence>
<dbReference type="PROSITE" id="PS50089">
    <property type="entry name" value="ZF_RING_2"/>
    <property type="match status" value="1"/>
</dbReference>
<dbReference type="InterPro" id="IPR051834">
    <property type="entry name" value="RING_finger_E3_ligase"/>
</dbReference>
<feature type="compositionally biased region" description="Basic and acidic residues" evidence="5">
    <location>
        <begin position="50"/>
        <end position="63"/>
    </location>
</feature>
<dbReference type="InterPro" id="IPR001841">
    <property type="entry name" value="Znf_RING"/>
</dbReference>
<name>A0ABQ6MBQ8_9STRA</name>
<protein>
    <recommendedName>
        <fullName evidence="6">RING-type domain-containing protein</fullName>
    </recommendedName>
</protein>
<dbReference type="PANTHER" id="PTHR45931:SF3">
    <property type="entry name" value="RING ZINC FINGER-CONTAINING PROTEIN"/>
    <property type="match status" value="1"/>
</dbReference>
<keyword evidence="1" id="KW-0479">Metal-binding</keyword>
<keyword evidence="3" id="KW-0862">Zinc</keyword>
<comment type="caution">
    <text evidence="7">The sequence shown here is derived from an EMBL/GenBank/DDBJ whole genome shotgun (WGS) entry which is preliminary data.</text>
</comment>
<dbReference type="PANTHER" id="PTHR45931">
    <property type="entry name" value="SI:CH211-59O9.10"/>
    <property type="match status" value="1"/>
</dbReference>
<feature type="domain" description="RING-type" evidence="6">
    <location>
        <begin position="274"/>
        <end position="315"/>
    </location>
</feature>
<evidence type="ECO:0000313" key="7">
    <source>
        <dbReference type="EMBL" id="GMI23355.1"/>
    </source>
</evidence>
<gene>
    <name evidence="7" type="ORF">TeGR_g1379</name>
</gene>
<reference evidence="7 8" key="1">
    <citation type="journal article" date="2023" name="Commun. Biol.">
        <title>Genome analysis of Parmales, the sister group of diatoms, reveals the evolutionary specialization of diatoms from phago-mixotrophs to photoautotrophs.</title>
        <authorList>
            <person name="Ban H."/>
            <person name="Sato S."/>
            <person name="Yoshikawa S."/>
            <person name="Yamada K."/>
            <person name="Nakamura Y."/>
            <person name="Ichinomiya M."/>
            <person name="Sato N."/>
            <person name="Blanc-Mathieu R."/>
            <person name="Endo H."/>
            <person name="Kuwata A."/>
            <person name="Ogata H."/>
        </authorList>
    </citation>
    <scope>NUCLEOTIDE SEQUENCE [LARGE SCALE GENOMIC DNA]</scope>
</reference>
<evidence type="ECO:0000313" key="8">
    <source>
        <dbReference type="Proteomes" id="UP001165060"/>
    </source>
</evidence>
<feature type="region of interest" description="Disordered" evidence="5">
    <location>
        <begin position="196"/>
        <end position="217"/>
    </location>
</feature>
<evidence type="ECO:0000256" key="2">
    <source>
        <dbReference type="ARBA" id="ARBA00022771"/>
    </source>
</evidence>
<feature type="region of interest" description="Disordered" evidence="5">
    <location>
        <begin position="1"/>
        <end position="147"/>
    </location>
</feature>
<organism evidence="7 8">
    <name type="scientific">Tetraparma gracilis</name>
    <dbReference type="NCBI Taxonomy" id="2962635"/>
    <lineage>
        <taxon>Eukaryota</taxon>
        <taxon>Sar</taxon>
        <taxon>Stramenopiles</taxon>
        <taxon>Ochrophyta</taxon>
        <taxon>Bolidophyceae</taxon>
        <taxon>Parmales</taxon>
        <taxon>Triparmaceae</taxon>
        <taxon>Tetraparma</taxon>
    </lineage>
</organism>
<evidence type="ECO:0000256" key="4">
    <source>
        <dbReference type="PROSITE-ProRule" id="PRU00175"/>
    </source>
</evidence>
<dbReference type="EMBL" id="BRYB01005346">
    <property type="protein sequence ID" value="GMI23355.1"/>
    <property type="molecule type" value="Genomic_DNA"/>
</dbReference>
<keyword evidence="8" id="KW-1185">Reference proteome</keyword>
<evidence type="ECO:0000259" key="6">
    <source>
        <dbReference type="PROSITE" id="PS50089"/>
    </source>
</evidence>
<dbReference type="Proteomes" id="UP001165060">
    <property type="component" value="Unassembled WGS sequence"/>
</dbReference>
<dbReference type="SMART" id="SM00184">
    <property type="entry name" value="RING"/>
    <property type="match status" value="1"/>
</dbReference>
<dbReference type="Pfam" id="PF13639">
    <property type="entry name" value="zf-RING_2"/>
    <property type="match status" value="1"/>
</dbReference>
<dbReference type="Gene3D" id="3.30.40.10">
    <property type="entry name" value="Zinc/RING finger domain, C3HC4 (zinc finger)"/>
    <property type="match status" value="1"/>
</dbReference>
<sequence length="323" mass="34745">MATLTSPPSSALTSISFAPPAIIGKAPPQGDDQENDSLASNSRPTTPFDDSGKGRLQLDRSDAAESLQLDRSGAAESLQLDSSDAAESLQLDGSDAAESLQLDGSDGDEEEAEQAVGAVAERRSRLGLQADGGNPPPPPESEDERMAREIQESENLARQLMAEEAMASYAVGAEFLRDNADQFSGEDLAALQAAMMEDQEDGEELEDQLEGEAGEGEGELSYETMLQLGERIGDVKTERWKMRAAVEIAKLPLTKFCQAALSAKTDANDSELKCLVCQCEYEEGEEVRTLPCGHVFHAECVDEWLSTRPGCAYCKKSIVEDDE</sequence>
<evidence type="ECO:0000256" key="3">
    <source>
        <dbReference type="ARBA" id="ARBA00022833"/>
    </source>
</evidence>
<feature type="compositionally biased region" description="Polar residues" evidence="5">
    <location>
        <begin position="36"/>
        <end position="45"/>
    </location>
</feature>
<proteinExistence type="predicted"/>
<evidence type="ECO:0000256" key="1">
    <source>
        <dbReference type="ARBA" id="ARBA00022723"/>
    </source>
</evidence>
<dbReference type="InterPro" id="IPR013083">
    <property type="entry name" value="Znf_RING/FYVE/PHD"/>
</dbReference>